<keyword evidence="5" id="KW-1185">Reference proteome</keyword>
<dbReference type="SUPFAM" id="SSF50969">
    <property type="entry name" value="YVTN repeat-like/Quinoprotein amine dehydrogenase"/>
    <property type="match status" value="1"/>
</dbReference>
<accession>A0A1V9G8K7</accession>
<dbReference type="InterPro" id="IPR009722">
    <property type="entry name" value="YjiK/CarP"/>
</dbReference>
<organism evidence="4 5">
    <name type="scientific">Niastella vici</name>
    <dbReference type="NCBI Taxonomy" id="1703345"/>
    <lineage>
        <taxon>Bacteria</taxon>
        <taxon>Pseudomonadati</taxon>
        <taxon>Bacteroidota</taxon>
        <taxon>Chitinophagia</taxon>
        <taxon>Chitinophagales</taxon>
        <taxon>Chitinophagaceae</taxon>
        <taxon>Niastella</taxon>
    </lineage>
</organism>
<dbReference type="EMBL" id="LVYD01000001">
    <property type="protein sequence ID" value="OQP66991.1"/>
    <property type="molecule type" value="Genomic_DNA"/>
</dbReference>
<name>A0A1V9G8K7_9BACT</name>
<keyword evidence="2" id="KW-1003">Cell membrane</keyword>
<evidence type="ECO:0000256" key="2">
    <source>
        <dbReference type="ARBA" id="ARBA00022475"/>
    </source>
</evidence>
<reference evidence="4 5" key="1">
    <citation type="submission" date="2016-03" db="EMBL/GenBank/DDBJ databases">
        <title>Niastella vici sp. nov., isolated from farmland soil.</title>
        <authorList>
            <person name="Chen L."/>
            <person name="Wang D."/>
            <person name="Yang S."/>
            <person name="Wang G."/>
        </authorList>
    </citation>
    <scope>NUCLEOTIDE SEQUENCE [LARGE SCALE GENOMIC DNA]</scope>
    <source>
        <strain evidence="4 5">DJ57</strain>
    </source>
</reference>
<evidence type="ECO:0000313" key="4">
    <source>
        <dbReference type="EMBL" id="OQP66991.1"/>
    </source>
</evidence>
<evidence type="ECO:0000256" key="3">
    <source>
        <dbReference type="ARBA" id="ARBA00023136"/>
    </source>
</evidence>
<evidence type="ECO:0000313" key="5">
    <source>
        <dbReference type="Proteomes" id="UP000192796"/>
    </source>
</evidence>
<comment type="subcellular location">
    <subcellularLocation>
        <location evidence="1">Cell membrane</location>
    </subcellularLocation>
</comment>
<protein>
    <recommendedName>
        <fullName evidence="6">SdiA-regulated family protein</fullName>
    </recommendedName>
</protein>
<dbReference type="GO" id="GO:0005886">
    <property type="term" value="C:plasma membrane"/>
    <property type="evidence" value="ECO:0007669"/>
    <property type="project" value="UniProtKB-SubCell"/>
</dbReference>
<dbReference type="Pfam" id="PF06977">
    <property type="entry name" value="SdiA-regulated"/>
    <property type="match status" value="1"/>
</dbReference>
<dbReference type="Proteomes" id="UP000192796">
    <property type="component" value="Unassembled WGS sequence"/>
</dbReference>
<keyword evidence="3" id="KW-0472">Membrane</keyword>
<dbReference type="AlphaFoldDB" id="A0A1V9G8K7"/>
<dbReference type="RefSeq" id="WP_081144691.1">
    <property type="nucleotide sequence ID" value="NZ_LVYD01000001.1"/>
</dbReference>
<evidence type="ECO:0008006" key="6">
    <source>
        <dbReference type="Google" id="ProtNLM"/>
    </source>
</evidence>
<dbReference type="STRING" id="1703345.A3860_01130"/>
<evidence type="ECO:0000256" key="1">
    <source>
        <dbReference type="ARBA" id="ARBA00004236"/>
    </source>
</evidence>
<comment type="caution">
    <text evidence="4">The sequence shown here is derived from an EMBL/GenBank/DDBJ whole genome shotgun (WGS) entry which is preliminary data.</text>
</comment>
<dbReference type="OrthoDB" id="5292493at2"/>
<proteinExistence type="predicted"/>
<dbReference type="InterPro" id="IPR011044">
    <property type="entry name" value="Quino_amine_DH_bsu"/>
</dbReference>
<sequence>MLCRYQCFIFLFVVFINSRCTSSADNSHTYRSPAGYDLNKPFFLKLPVELDEISGVAFYARDSSVFAIGDEFGWLYKIPLTAGKPIRKWKFSNEGDYEDLVMVDKVFYVLQSNGNITAFTFDEHNQIHAQQQQFPASGNEFEILYYDSYMFKLILLCKDCETDKKKALTAFWFDLLHKRFDDSSSINVTTIANMIGEKKIKFKPSAAAINPVTDELYILSSVNKLLVITDRNGNPKQTFPIDGSLFKQPEGITFTPEGDMIISNESADRGVANLLFFKYNKKTRS</sequence>
<gene>
    <name evidence="4" type="ORF">A3860_01130</name>
</gene>